<sequence>MNPGYLEHIISSIQAGTWEWNLKTGQVHLNEHWQTMLGNTDAPLEITVSEWEKLLHPDDHAITIKAVYDHIAGKTDIFQAEFRLRHRSGNWVWIRSRGSISANDKNGSPLFFCGIHIDVTDQKHAEAQRIASEKQYKKIFENLRDVYAEIDVVTGHIREISPSILSVGGYTRDEMLGTAINKYFVDQEAALTMFKLIRFKGSINDYETILRDKSGRERTVSFTAIYESGENEGMSPSIIGTMRPIDERKAMENRLAASEEKFRLIAENSSDGLLVLNAENAIEYISPFYIKQLGYPAEHFSPKTYDNIYNLMHPEDWRVVLLLRKAVCKREESIRYSYRIRNTKGKYIWLEDSARFSYDHSGNHEKTYIISRDITHMKLHEEEMQLLKQAIEHNPTTVMITNERGDIEYVNPSFTELTGYSSQEVIGRNPRFLRSGTHKSALYENLWQTIQDGKVWQNVLCNRKKNGTLYWEKQFISSLKDQDGHILHYISVKYDITEQVRSEKLIRENIKMKDNFISTISHELRTPLFSILGFTSILRKENLSPEHSRQSEFLEIIHEEALRLSALIENVLSISRIDAGKAFYNKTDTDLGKITSSVIANLTRQANEKDISFSVDLPSSALRIHADQGAMKQVVINLVGNAIKFTKHGGTVRLSLQQSGESDILIIVEDNGIGIPEDAIPHIFEKFYRVERKGYEIQGTGLGLAIVNQIVTAHGGKVQVSSEPYNKTTFTVMLPGNTE</sequence>
<dbReference type="PANTHER" id="PTHR43304">
    <property type="entry name" value="PHYTOCHROME-LIKE PROTEIN CPH1"/>
    <property type="match status" value="1"/>
</dbReference>
<dbReference type="InterPro" id="IPR005467">
    <property type="entry name" value="His_kinase_dom"/>
</dbReference>
<name>A0A5C4S1J2_PROVB</name>
<dbReference type="Gene3D" id="3.30.450.20">
    <property type="entry name" value="PAS domain"/>
    <property type="match status" value="4"/>
</dbReference>
<dbReference type="InterPro" id="IPR001610">
    <property type="entry name" value="PAC"/>
</dbReference>
<dbReference type="InterPro" id="IPR013655">
    <property type="entry name" value="PAS_fold_3"/>
</dbReference>
<evidence type="ECO:0000256" key="3">
    <source>
        <dbReference type="ARBA" id="ARBA00022553"/>
    </source>
</evidence>
<dbReference type="PROSITE" id="PS50113">
    <property type="entry name" value="PAC"/>
    <property type="match status" value="3"/>
</dbReference>
<dbReference type="InterPro" id="IPR000014">
    <property type="entry name" value="PAS"/>
</dbReference>
<evidence type="ECO:0000256" key="7">
    <source>
        <dbReference type="ARBA" id="ARBA00022840"/>
    </source>
</evidence>
<dbReference type="InterPro" id="IPR036097">
    <property type="entry name" value="HisK_dim/P_sf"/>
</dbReference>
<dbReference type="SUPFAM" id="SSF47384">
    <property type="entry name" value="Homodimeric domain of signal transducing histidine kinase"/>
    <property type="match status" value="1"/>
</dbReference>
<dbReference type="CDD" id="cd00082">
    <property type="entry name" value="HisKA"/>
    <property type="match status" value="1"/>
</dbReference>
<feature type="domain" description="Histidine kinase" evidence="9">
    <location>
        <begin position="519"/>
        <end position="738"/>
    </location>
</feature>
<feature type="domain" description="PAC" evidence="11">
    <location>
        <begin position="78"/>
        <end position="131"/>
    </location>
</feature>
<keyword evidence="5" id="KW-0547">Nucleotide-binding</keyword>
<evidence type="ECO:0000256" key="8">
    <source>
        <dbReference type="ARBA" id="ARBA00023012"/>
    </source>
</evidence>
<dbReference type="SMART" id="SM00086">
    <property type="entry name" value="PAC"/>
    <property type="match status" value="4"/>
</dbReference>
<comment type="caution">
    <text evidence="12">The sequence shown here is derived from an EMBL/GenBank/DDBJ whole genome shotgun (WGS) entry which is preliminary data.</text>
</comment>
<dbReference type="InterPro" id="IPR003594">
    <property type="entry name" value="HATPase_dom"/>
</dbReference>
<dbReference type="Pfam" id="PF00512">
    <property type="entry name" value="HisKA"/>
    <property type="match status" value="1"/>
</dbReference>
<dbReference type="NCBIfam" id="TIGR00229">
    <property type="entry name" value="sensory_box"/>
    <property type="match status" value="4"/>
</dbReference>
<evidence type="ECO:0000256" key="6">
    <source>
        <dbReference type="ARBA" id="ARBA00022777"/>
    </source>
</evidence>
<keyword evidence="6" id="KW-0418">Kinase</keyword>
<dbReference type="Proteomes" id="UP000309544">
    <property type="component" value="Unassembled WGS sequence"/>
</dbReference>
<dbReference type="PROSITE" id="PS50112">
    <property type="entry name" value="PAS"/>
    <property type="match status" value="3"/>
</dbReference>
<keyword evidence="3" id="KW-0597">Phosphoprotein</keyword>
<protein>
    <recommendedName>
        <fullName evidence="2">histidine kinase</fullName>
        <ecNumber evidence="2">2.7.13.3</ecNumber>
    </recommendedName>
</protein>
<dbReference type="SUPFAM" id="SSF55874">
    <property type="entry name" value="ATPase domain of HSP90 chaperone/DNA topoisomerase II/histidine kinase"/>
    <property type="match status" value="1"/>
</dbReference>
<keyword evidence="8" id="KW-0902">Two-component regulatory system</keyword>
<comment type="catalytic activity">
    <reaction evidence="1">
        <text>ATP + protein L-histidine = ADP + protein N-phospho-L-histidine.</text>
        <dbReference type="EC" id="2.7.13.3"/>
    </reaction>
</comment>
<dbReference type="Pfam" id="PF02518">
    <property type="entry name" value="HATPase_c"/>
    <property type="match status" value="1"/>
</dbReference>
<evidence type="ECO:0000256" key="4">
    <source>
        <dbReference type="ARBA" id="ARBA00022679"/>
    </source>
</evidence>
<dbReference type="PRINTS" id="PR00344">
    <property type="entry name" value="BCTRLSENSOR"/>
</dbReference>
<dbReference type="InterPro" id="IPR003661">
    <property type="entry name" value="HisK_dim/P_dom"/>
</dbReference>
<dbReference type="Gene3D" id="3.30.565.10">
    <property type="entry name" value="Histidine kinase-like ATPase, C-terminal domain"/>
    <property type="match status" value="1"/>
</dbReference>
<dbReference type="CDD" id="cd00130">
    <property type="entry name" value="PAS"/>
    <property type="match status" value="4"/>
</dbReference>
<dbReference type="AlphaFoldDB" id="A0A5C4S1J2"/>
<dbReference type="GO" id="GO:0000155">
    <property type="term" value="F:phosphorelay sensor kinase activity"/>
    <property type="evidence" value="ECO:0007669"/>
    <property type="project" value="InterPro"/>
</dbReference>
<evidence type="ECO:0000313" key="13">
    <source>
        <dbReference type="Proteomes" id="UP000309544"/>
    </source>
</evidence>
<dbReference type="FunFam" id="1.10.287.130:FF:000001">
    <property type="entry name" value="Two-component sensor histidine kinase"/>
    <property type="match status" value="1"/>
</dbReference>
<dbReference type="SMART" id="SM00091">
    <property type="entry name" value="PAS"/>
    <property type="match status" value="4"/>
</dbReference>
<keyword evidence="7" id="KW-0067">ATP-binding</keyword>
<keyword evidence="4" id="KW-0808">Transferase</keyword>
<dbReference type="RefSeq" id="WP_139626456.1">
    <property type="nucleotide sequence ID" value="NZ_VDCI01000003.1"/>
</dbReference>
<dbReference type="InterPro" id="IPR000700">
    <property type="entry name" value="PAS-assoc_C"/>
</dbReference>
<feature type="domain" description="PAS" evidence="10">
    <location>
        <begin position="383"/>
        <end position="429"/>
    </location>
</feature>
<dbReference type="EC" id="2.7.13.3" evidence="2"/>
<dbReference type="InterPro" id="IPR035965">
    <property type="entry name" value="PAS-like_dom_sf"/>
</dbReference>
<evidence type="ECO:0000256" key="5">
    <source>
        <dbReference type="ARBA" id="ARBA00022741"/>
    </source>
</evidence>
<evidence type="ECO:0000313" key="12">
    <source>
        <dbReference type="EMBL" id="TNJ36987.1"/>
    </source>
</evidence>
<evidence type="ECO:0000259" key="9">
    <source>
        <dbReference type="PROSITE" id="PS50109"/>
    </source>
</evidence>
<dbReference type="GO" id="GO:0005524">
    <property type="term" value="F:ATP binding"/>
    <property type="evidence" value="ECO:0007669"/>
    <property type="project" value="UniProtKB-KW"/>
</dbReference>
<proteinExistence type="predicted"/>
<dbReference type="Gene3D" id="1.10.287.130">
    <property type="match status" value="1"/>
</dbReference>
<dbReference type="SUPFAM" id="SSF55785">
    <property type="entry name" value="PYP-like sensor domain (PAS domain)"/>
    <property type="match status" value="4"/>
</dbReference>
<dbReference type="Pfam" id="PF13426">
    <property type="entry name" value="PAS_9"/>
    <property type="match status" value="2"/>
</dbReference>
<dbReference type="SMART" id="SM00387">
    <property type="entry name" value="HATPase_c"/>
    <property type="match status" value="1"/>
</dbReference>
<dbReference type="InterPro" id="IPR004358">
    <property type="entry name" value="Sig_transdc_His_kin-like_C"/>
</dbReference>
<dbReference type="SMART" id="SM00388">
    <property type="entry name" value="HisKA"/>
    <property type="match status" value="1"/>
</dbReference>
<evidence type="ECO:0000259" key="10">
    <source>
        <dbReference type="PROSITE" id="PS50112"/>
    </source>
</evidence>
<dbReference type="InterPro" id="IPR036890">
    <property type="entry name" value="HATPase_C_sf"/>
</dbReference>
<dbReference type="InterPro" id="IPR052162">
    <property type="entry name" value="Sensor_kinase/Photoreceptor"/>
</dbReference>
<dbReference type="EMBL" id="VDCI01000003">
    <property type="protein sequence ID" value="TNJ36987.1"/>
    <property type="molecule type" value="Genomic_DNA"/>
</dbReference>
<feature type="domain" description="PAS" evidence="10">
    <location>
        <begin position="258"/>
        <end position="316"/>
    </location>
</feature>
<feature type="domain" description="PAC" evidence="11">
    <location>
        <begin position="454"/>
        <end position="508"/>
    </location>
</feature>
<organism evidence="12 13">
    <name type="scientific">Prosthecochloris vibrioformis</name>
    <name type="common">Chlorobium vibrioforme</name>
    <dbReference type="NCBI Taxonomy" id="1098"/>
    <lineage>
        <taxon>Bacteria</taxon>
        <taxon>Pseudomonadati</taxon>
        <taxon>Chlorobiota</taxon>
        <taxon>Chlorobiia</taxon>
        <taxon>Chlorobiales</taxon>
        <taxon>Chlorobiaceae</taxon>
        <taxon>Prosthecochloris</taxon>
    </lineage>
</organism>
<accession>A0A5C4S1J2</accession>
<gene>
    <name evidence="12" type="ORF">FGF68_05280</name>
</gene>
<dbReference type="PROSITE" id="PS50109">
    <property type="entry name" value="HIS_KIN"/>
    <property type="match status" value="1"/>
</dbReference>
<feature type="domain" description="PAS" evidence="10">
    <location>
        <begin position="132"/>
        <end position="177"/>
    </location>
</feature>
<evidence type="ECO:0000259" key="11">
    <source>
        <dbReference type="PROSITE" id="PS50113"/>
    </source>
</evidence>
<reference evidence="12 13" key="1">
    <citation type="submission" date="2019-05" db="EMBL/GenBank/DDBJ databases">
        <title>Draft Whole-Genome sequence of the green sulfur bacterium Prosthecochloris vibrioformis DSM 260.</title>
        <authorList>
            <person name="Meyer T.E."/>
            <person name="Kyndt J.A."/>
        </authorList>
    </citation>
    <scope>NUCLEOTIDE SEQUENCE [LARGE SCALE GENOMIC DNA]</scope>
    <source>
        <strain evidence="12 13">DSM 260</strain>
    </source>
</reference>
<evidence type="ECO:0000256" key="2">
    <source>
        <dbReference type="ARBA" id="ARBA00012438"/>
    </source>
</evidence>
<feature type="domain" description="PAC" evidence="11">
    <location>
        <begin position="334"/>
        <end position="386"/>
    </location>
</feature>
<keyword evidence="13" id="KW-1185">Reference proteome</keyword>
<dbReference type="FunFam" id="3.30.565.10:FF:000037">
    <property type="entry name" value="Hybrid sensor histidine kinase/response regulator"/>
    <property type="match status" value="1"/>
</dbReference>
<dbReference type="Pfam" id="PF08447">
    <property type="entry name" value="PAS_3"/>
    <property type="match status" value="2"/>
</dbReference>
<dbReference type="PANTHER" id="PTHR43304:SF1">
    <property type="entry name" value="PAC DOMAIN-CONTAINING PROTEIN"/>
    <property type="match status" value="1"/>
</dbReference>
<dbReference type="CDD" id="cd00075">
    <property type="entry name" value="HATPase"/>
    <property type="match status" value="1"/>
</dbReference>
<evidence type="ECO:0000256" key="1">
    <source>
        <dbReference type="ARBA" id="ARBA00000085"/>
    </source>
</evidence>